<evidence type="ECO:0000313" key="2">
    <source>
        <dbReference type="EMBL" id="MDT0352644.1"/>
    </source>
</evidence>
<dbReference type="Pfam" id="PF00583">
    <property type="entry name" value="Acetyltransf_1"/>
    <property type="match status" value="1"/>
</dbReference>
<dbReference type="EC" id="2.3.1.-" evidence="2"/>
<accession>A0ABU2NJ51</accession>
<feature type="domain" description="N-acetyltransferase" evidence="1">
    <location>
        <begin position="1"/>
        <end position="102"/>
    </location>
</feature>
<proteinExistence type="predicted"/>
<dbReference type="CDD" id="cd04301">
    <property type="entry name" value="NAT_SF"/>
    <property type="match status" value="1"/>
</dbReference>
<dbReference type="InterPro" id="IPR000182">
    <property type="entry name" value="GNAT_dom"/>
</dbReference>
<dbReference type="EMBL" id="JAVREJ010000020">
    <property type="protein sequence ID" value="MDT0352644.1"/>
    <property type="molecule type" value="Genomic_DNA"/>
</dbReference>
<keyword evidence="2" id="KW-0808">Transferase</keyword>
<dbReference type="PROSITE" id="PS51186">
    <property type="entry name" value="GNAT"/>
    <property type="match status" value="1"/>
</dbReference>
<protein>
    <submittedName>
        <fullName evidence="2">GNAT family N-acetyltransferase</fullName>
        <ecNumber evidence="2">2.3.1.-</ecNumber>
    </submittedName>
</protein>
<dbReference type="SUPFAM" id="SSF55729">
    <property type="entry name" value="Acyl-CoA N-acyltransferases (Nat)"/>
    <property type="match status" value="1"/>
</dbReference>
<evidence type="ECO:0000313" key="3">
    <source>
        <dbReference type="Proteomes" id="UP001183202"/>
    </source>
</evidence>
<gene>
    <name evidence="2" type="ORF">RM445_24275</name>
</gene>
<name>A0ABU2NJ51_9PSEU</name>
<dbReference type="InterPro" id="IPR016181">
    <property type="entry name" value="Acyl_CoA_acyltransferase"/>
</dbReference>
<dbReference type="Proteomes" id="UP001183202">
    <property type="component" value="Unassembled WGS sequence"/>
</dbReference>
<dbReference type="Gene3D" id="3.40.630.30">
    <property type="match status" value="1"/>
</dbReference>
<sequence length="118" mass="12546">MDGRTHVALAAFSQDRPIGIVRIIDLGDGRGELAVEVIDRCQGCGAGTELLQAARNRAAELGYRELVGEMLVVNAAALAALRRVFGVVRVRRDGSELTVTVPVDGEPAPADRVERLVA</sequence>
<keyword evidence="3" id="KW-1185">Reference proteome</keyword>
<reference evidence="3" key="1">
    <citation type="submission" date="2023-07" db="EMBL/GenBank/DDBJ databases">
        <title>30 novel species of actinomycetes from the DSMZ collection.</title>
        <authorList>
            <person name="Nouioui I."/>
        </authorList>
    </citation>
    <scope>NUCLEOTIDE SEQUENCE [LARGE SCALE GENOMIC DNA]</scope>
    <source>
        <strain evidence="3">DSM 45834</strain>
    </source>
</reference>
<keyword evidence="2" id="KW-0012">Acyltransferase</keyword>
<organism evidence="2 3">
    <name type="scientific">Pseudonocardia charpentierae</name>
    <dbReference type="NCBI Taxonomy" id="3075545"/>
    <lineage>
        <taxon>Bacteria</taxon>
        <taxon>Bacillati</taxon>
        <taxon>Actinomycetota</taxon>
        <taxon>Actinomycetes</taxon>
        <taxon>Pseudonocardiales</taxon>
        <taxon>Pseudonocardiaceae</taxon>
        <taxon>Pseudonocardia</taxon>
    </lineage>
</organism>
<dbReference type="GO" id="GO:0016746">
    <property type="term" value="F:acyltransferase activity"/>
    <property type="evidence" value="ECO:0007669"/>
    <property type="project" value="UniProtKB-KW"/>
</dbReference>
<evidence type="ECO:0000259" key="1">
    <source>
        <dbReference type="PROSITE" id="PS51186"/>
    </source>
</evidence>
<comment type="caution">
    <text evidence="2">The sequence shown here is derived from an EMBL/GenBank/DDBJ whole genome shotgun (WGS) entry which is preliminary data.</text>
</comment>